<evidence type="ECO:0000313" key="1">
    <source>
        <dbReference type="EMBL" id="NTS29862.1"/>
    </source>
</evidence>
<proteinExistence type="predicted"/>
<sequence>MLITILLGLALTAGKVDKGDAVMQAQFDLLRLSYACGDPLYRSKRDSTRRWIERLESNTTYSMQDVADLDSGLKNGTIKPATRVERGDCIKLLADGEAKVESLVEEYNR</sequence>
<organism evidence="1 2">
    <name type="scientific">Phyllobacterium pellucidum</name>
    <dbReference type="NCBI Taxonomy" id="2740464"/>
    <lineage>
        <taxon>Bacteria</taxon>
        <taxon>Pseudomonadati</taxon>
        <taxon>Pseudomonadota</taxon>
        <taxon>Alphaproteobacteria</taxon>
        <taxon>Hyphomicrobiales</taxon>
        <taxon>Phyllobacteriaceae</taxon>
        <taxon>Phyllobacterium</taxon>
    </lineage>
</organism>
<dbReference type="EMBL" id="JABUMX010000001">
    <property type="protein sequence ID" value="NTS29862.1"/>
    <property type="molecule type" value="Genomic_DNA"/>
</dbReference>
<reference evidence="1 2" key="1">
    <citation type="submission" date="2020-05" db="EMBL/GenBank/DDBJ databases">
        <authorList>
            <person name="Kim M.K."/>
        </authorList>
    </citation>
    <scope>NUCLEOTIDE SEQUENCE [LARGE SCALE GENOMIC DNA]</scope>
    <source>
        <strain evidence="1 2">BT25</strain>
    </source>
</reference>
<comment type="caution">
    <text evidence="1">The sequence shown here is derived from an EMBL/GenBank/DDBJ whole genome shotgun (WGS) entry which is preliminary data.</text>
</comment>
<dbReference type="Proteomes" id="UP000550508">
    <property type="component" value="Unassembled WGS sequence"/>
</dbReference>
<name>A0A849VJD1_9HYPH</name>
<keyword evidence="2" id="KW-1185">Reference proteome</keyword>
<protein>
    <submittedName>
        <fullName evidence="1">Uncharacterized protein</fullName>
    </submittedName>
</protein>
<accession>A0A849VJD1</accession>
<evidence type="ECO:0000313" key="2">
    <source>
        <dbReference type="Proteomes" id="UP000550508"/>
    </source>
</evidence>
<gene>
    <name evidence="1" type="ORF">HQ945_01215</name>
</gene>
<dbReference type="RefSeq" id="WP_027232466.1">
    <property type="nucleotide sequence ID" value="NZ_CP088292.1"/>
</dbReference>
<dbReference type="AlphaFoldDB" id="A0A849VJD1"/>